<evidence type="ECO:0000313" key="2">
    <source>
        <dbReference type="EMBL" id="UQA96900.1"/>
    </source>
</evidence>
<gene>
    <name evidence="2" type="ORF">K9S39_38015</name>
</gene>
<evidence type="ECO:0000313" key="3">
    <source>
        <dbReference type="Proteomes" id="UP000830115"/>
    </source>
</evidence>
<protein>
    <submittedName>
        <fullName evidence="2">Uncharacterized protein</fullName>
    </submittedName>
</protein>
<dbReference type="RefSeq" id="WP_248867819.1">
    <property type="nucleotide sequence ID" value="NZ_CP086322.1"/>
</dbReference>
<name>A0ABY4MGV3_9ACTN</name>
<feature type="region of interest" description="Disordered" evidence="1">
    <location>
        <begin position="93"/>
        <end position="117"/>
    </location>
</feature>
<organism evidence="2 3">
    <name type="scientific">Streptomyces halobius</name>
    <dbReference type="NCBI Taxonomy" id="2879846"/>
    <lineage>
        <taxon>Bacteria</taxon>
        <taxon>Bacillati</taxon>
        <taxon>Actinomycetota</taxon>
        <taxon>Actinomycetes</taxon>
        <taxon>Kitasatosporales</taxon>
        <taxon>Streptomycetaceae</taxon>
        <taxon>Streptomyces</taxon>
    </lineage>
</organism>
<proteinExistence type="predicted"/>
<evidence type="ECO:0000256" key="1">
    <source>
        <dbReference type="SAM" id="MobiDB-lite"/>
    </source>
</evidence>
<reference evidence="2" key="1">
    <citation type="submission" date="2021-10" db="EMBL/GenBank/DDBJ databases">
        <title>Streptomyces nigrumlapis sp.nov.,an antimicrobial producing actinobacterium isolated from Black Gobi rocks.</title>
        <authorList>
            <person name="Wen Y."/>
            <person name="Zhang W."/>
            <person name="Liu X.G."/>
        </authorList>
    </citation>
    <scope>NUCLEOTIDE SEQUENCE</scope>
    <source>
        <strain evidence="2">ST13-2-2</strain>
    </source>
</reference>
<dbReference type="Proteomes" id="UP000830115">
    <property type="component" value="Chromosome"/>
</dbReference>
<accession>A0ABY4MGV3</accession>
<keyword evidence="3" id="KW-1185">Reference proteome</keyword>
<sequence length="199" mass="22277">MAKTQPINYVRIAEVLTDLGMITQDKARSVLDDCRNFAHEELTPRHHITGALEEFGVAVSIHADDVDFADVYYEELLEEAAALTGGKVTVDNYRFDKDDKDDEDDEDDEDDGRGVLHFDRNGETLSFSIEQESNDYLDMGAAQAAIEALSPDDDPRSFRCVDNGPKNPPGTLDDIMVLATAEQREGLLQHLGIAFRERW</sequence>
<dbReference type="EMBL" id="CP086322">
    <property type="protein sequence ID" value="UQA96900.1"/>
    <property type="molecule type" value="Genomic_DNA"/>
</dbReference>
<feature type="compositionally biased region" description="Acidic residues" evidence="1">
    <location>
        <begin position="99"/>
        <end position="111"/>
    </location>
</feature>